<feature type="compositionally biased region" description="Basic and acidic residues" evidence="5">
    <location>
        <begin position="272"/>
        <end position="288"/>
    </location>
</feature>
<keyword evidence="2" id="KW-0813">Transport</keyword>
<dbReference type="PROSITE" id="PS51257">
    <property type="entry name" value="PROKAR_LIPOPROTEIN"/>
    <property type="match status" value="1"/>
</dbReference>
<dbReference type="Pfam" id="PF01297">
    <property type="entry name" value="ZnuA"/>
    <property type="match status" value="2"/>
</dbReference>
<evidence type="ECO:0000256" key="1">
    <source>
        <dbReference type="ARBA" id="ARBA00011028"/>
    </source>
</evidence>
<comment type="similarity">
    <text evidence="1">Belongs to the bacterial solute-binding protein 9 family.</text>
</comment>
<comment type="caution">
    <text evidence="6">The sequence shown here is derived from an EMBL/GenBank/DDBJ whole genome shotgun (WGS) entry which is preliminary data.</text>
</comment>
<evidence type="ECO:0000256" key="3">
    <source>
        <dbReference type="ARBA" id="ARBA00022729"/>
    </source>
</evidence>
<dbReference type="InterPro" id="IPR050492">
    <property type="entry name" value="Bact_metal-bind_prot9"/>
</dbReference>
<feature type="region of interest" description="Disordered" evidence="5">
    <location>
        <begin position="132"/>
        <end position="183"/>
    </location>
</feature>
<dbReference type="PANTHER" id="PTHR42953">
    <property type="entry name" value="HIGH-AFFINITY ZINC UPTAKE SYSTEM PROTEIN ZNUA-RELATED"/>
    <property type="match status" value="1"/>
</dbReference>
<evidence type="ECO:0000313" key="7">
    <source>
        <dbReference type="Proteomes" id="UP001595821"/>
    </source>
</evidence>
<keyword evidence="3" id="KW-0732">Signal</keyword>
<evidence type="ECO:0000256" key="5">
    <source>
        <dbReference type="SAM" id="MobiDB-lite"/>
    </source>
</evidence>
<name>A0ABD5NV83_9EURY</name>
<proteinExistence type="inferred from homology"/>
<feature type="compositionally biased region" description="Basic and acidic residues" evidence="5">
    <location>
        <begin position="298"/>
        <end position="336"/>
    </location>
</feature>
<dbReference type="InterPro" id="IPR006127">
    <property type="entry name" value="ZnuA-like"/>
</dbReference>
<gene>
    <name evidence="6" type="ORF">ACFOZ7_02365</name>
</gene>
<evidence type="ECO:0000256" key="2">
    <source>
        <dbReference type="ARBA" id="ARBA00022448"/>
    </source>
</evidence>
<dbReference type="Proteomes" id="UP001595821">
    <property type="component" value="Unassembled WGS sequence"/>
</dbReference>
<reference evidence="6 7" key="1">
    <citation type="journal article" date="2014" name="Int. J. Syst. Evol. Microbiol.">
        <title>Complete genome sequence of Corynebacterium casei LMG S-19264T (=DSM 44701T), isolated from a smear-ripened cheese.</title>
        <authorList>
            <consortium name="US DOE Joint Genome Institute (JGI-PGF)"/>
            <person name="Walter F."/>
            <person name="Albersmeier A."/>
            <person name="Kalinowski J."/>
            <person name="Ruckert C."/>
        </authorList>
    </citation>
    <scope>NUCLEOTIDE SEQUENCE [LARGE SCALE GENOMIC DNA]</scope>
    <source>
        <strain evidence="6 7">IBRC-M 10912</strain>
    </source>
</reference>
<dbReference type="RefSeq" id="WP_246968560.1">
    <property type="nucleotide sequence ID" value="NZ_CP095397.1"/>
</dbReference>
<dbReference type="PANTHER" id="PTHR42953:SF3">
    <property type="entry name" value="HIGH-AFFINITY ZINC UPTAKE SYSTEM PROTEIN ZNUA"/>
    <property type="match status" value="1"/>
</dbReference>
<sequence>MDLSRRSVLTGTAGVAMGSLAGCLGDIAGSSGGDDDGYAILFALAEFTNAVGGDEFQVENPVPVGAMGHGWEPSADLQPKVADSDLFVYLDSPEFAWAQDFVANVEDGDHDVRTVDALEGIDLLQWDHEYDDGHDHGTEDDHDHDDDGALDDHALSHACGHMEGDEREPLSATAAEGDAPAFSQTHQPYAVTLESETGYVTFEGEPGTYAFFTNLQDALAPVDGHAVHDEHGVESCDGIAAYHVVETETGSVTLEVSGGAGTSVTLLAEGVSGHDDHGSEDEHDHGGEDEHDQESEEEHNHESEDDGHDHEGEEEHNHESEDDGHDHDHGEHDPHAWIDPVHAQTMVDTITEALVDVDPDNESYYRDNAEEYKAELQELHEEFEEVVANADHDVAVLAGHDSYQYIGARYGIEFKTPVGVSPDEEPSTDEIVDLIDVIDAEEIDYVLKGTFEDDNLARTLVADSHAEEIAELTTLTSTTQEWNDEGWGYVDQMQEVNLPALRKALGAEE</sequence>
<accession>A0ABD5NV83</accession>
<dbReference type="EMBL" id="JBHSDJ010000003">
    <property type="protein sequence ID" value="MFC4245857.1"/>
    <property type="molecule type" value="Genomic_DNA"/>
</dbReference>
<feature type="compositionally biased region" description="Basic and acidic residues" evidence="5">
    <location>
        <begin position="132"/>
        <end position="169"/>
    </location>
</feature>
<dbReference type="GeneID" id="71855187"/>
<keyword evidence="4" id="KW-0175">Coiled coil</keyword>
<dbReference type="AlphaFoldDB" id="A0ABD5NV83"/>
<feature type="region of interest" description="Disordered" evidence="5">
    <location>
        <begin position="270"/>
        <end position="336"/>
    </location>
</feature>
<feature type="coiled-coil region" evidence="4">
    <location>
        <begin position="362"/>
        <end position="393"/>
    </location>
</feature>
<organism evidence="6 7">
    <name type="scientific">Natribaculum luteum</name>
    <dbReference type="NCBI Taxonomy" id="1586232"/>
    <lineage>
        <taxon>Archaea</taxon>
        <taxon>Methanobacteriati</taxon>
        <taxon>Methanobacteriota</taxon>
        <taxon>Stenosarchaea group</taxon>
        <taxon>Halobacteria</taxon>
        <taxon>Halobacteriales</taxon>
        <taxon>Natrialbaceae</taxon>
        <taxon>Natribaculum</taxon>
    </lineage>
</organism>
<protein>
    <submittedName>
        <fullName evidence="6">Metal ABC transporter substrate-binding protein</fullName>
    </submittedName>
</protein>
<evidence type="ECO:0000256" key="4">
    <source>
        <dbReference type="SAM" id="Coils"/>
    </source>
</evidence>
<dbReference type="Gene3D" id="3.40.50.1980">
    <property type="entry name" value="Nitrogenase molybdenum iron protein domain"/>
    <property type="match status" value="3"/>
</dbReference>
<dbReference type="SUPFAM" id="SSF53807">
    <property type="entry name" value="Helical backbone' metal receptor"/>
    <property type="match status" value="2"/>
</dbReference>
<evidence type="ECO:0000313" key="6">
    <source>
        <dbReference type="EMBL" id="MFC4245857.1"/>
    </source>
</evidence>